<dbReference type="NCBIfam" id="NF040535">
    <property type="entry name" value="LiaF_C_term"/>
    <property type="match status" value="1"/>
</dbReference>
<dbReference type="Proteomes" id="UP000184758">
    <property type="component" value="Unassembled WGS sequence"/>
</dbReference>
<dbReference type="Pfam" id="PF09922">
    <property type="entry name" value="LiaF-like_C"/>
    <property type="match status" value="1"/>
</dbReference>
<dbReference type="Pfam" id="PF24661">
    <property type="entry name" value="DUF7649"/>
    <property type="match status" value="1"/>
</dbReference>
<feature type="domain" description="DUF7649" evidence="3">
    <location>
        <begin position="8"/>
        <end position="92"/>
    </location>
</feature>
<gene>
    <name evidence="4" type="ORF">SAMN05878443_1307</name>
</gene>
<dbReference type="eggNOG" id="COG4758">
    <property type="taxonomic scope" value="Bacteria"/>
</dbReference>
<feature type="domain" description="Cell wall-active antibiotics response LiaF-like C-terminal" evidence="2">
    <location>
        <begin position="135"/>
        <end position="247"/>
    </location>
</feature>
<dbReference type="GO" id="GO:0016020">
    <property type="term" value="C:membrane"/>
    <property type="evidence" value="ECO:0007669"/>
    <property type="project" value="InterPro"/>
</dbReference>
<evidence type="ECO:0000313" key="4">
    <source>
        <dbReference type="EMBL" id="SIO08614.1"/>
    </source>
</evidence>
<evidence type="ECO:0000313" key="5">
    <source>
        <dbReference type="Proteomes" id="UP000184758"/>
    </source>
</evidence>
<protein>
    <submittedName>
        <fullName evidence="4">Predicted membrane protein</fullName>
    </submittedName>
</protein>
<evidence type="ECO:0000256" key="1">
    <source>
        <dbReference type="SAM" id="Phobius"/>
    </source>
</evidence>
<name>A0A1N6GM72_9LACT</name>
<feature type="transmembrane region" description="Helical" evidence="1">
    <location>
        <begin position="59"/>
        <end position="91"/>
    </location>
</feature>
<sequence>MGGLIDMKNNWRWFLVIESLLVIVALYQLINNLFILGLFAIGCWLIYLGRKHQERKKRAYLVIGIFSTVFALMSLGGFWYMSIVAIIFFYMNYGKLFSGMDTFNFQQAPWNEKEIIVVETTDRLPKNAKRFKRNWFGNERIGSSIYEWDDINFSIFMGDTIIDLGNTILPKTESHIVIRKGFGKTRILVPTGIGLMVEHSAIKGKILFEEQCYILENESIKMYSNHYENQARTLKIITNVLVGDLEVITI</sequence>
<dbReference type="EMBL" id="FSRN01000001">
    <property type="protein sequence ID" value="SIO08614.1"/>
    <property type="molecule type" value="Genomic_DNA"/>
</dbReference>
<keyword evidence="1" id="KW-1133">Transmembrane helix</keyword>
<accession>A0A1N6GM72</accession>
<dbReference type="STRING" id="28230.SAMN05878443_1307"/>
<dbReference type="PIRSF" id="PIRSF031509">
    <property type="entry name" value="Cell_wall_LiaF/YvqF"/>
    <property type="match status" value="1"/>
</dbReference>
<organism evidence="4 5">
    <name type="scientific">Carnobacterium alterfunditum</name>
    <dbReference type="NCBI Taxonomy" id="28230"/>
    <lineage>
        <taxon>Bacteria</taxon>
        <taxon>Bacillati</taxon>
        <taxon>Bacillota</taxon>
        <taxon>Bacilli</taxon>
        <taxon>Lactobacillales</taxon>
        <taxon>Carnobacteriaceae</taxon>
        <taxon>Carnobacterium</taxon>
    </lineage>
</organism>
<feature type="transmembrane region" description="Helical" evidence="1">
    <location>
        <begin position="20"/>
        <end position="47"/>
    </location>
</feature>
<reference evidence="5" key="1">
    <citation type="submission" date="2016-11" db="EMBL/GenBank/DDBJ databases">
        <authorList>
            <person name="Varghese N."/>
            <person name="Submissions S."/>
        </authorList>
    </citation>
    <scope>NUCLEOTIDE SEQUENCE [LARGE SCALE GENOMIC DNA]</scope>
    <source>
        <strain evidence="5">313</strain>
    </source>
</reference>
<dbReference type="InterPro" id="IPR024425">
    <property type="entry name" value="LiaF-like_C"/>
</dbReference>
<keyword evidence="1" id="KW-0472">Membrane</keyword>
<dbReference type="InterPro" id="IPR016975">
    <property type="entry name" value="Cell_wall_LiaF"/>
</dbReference>
<evidence type="ECO:0000259" key="3">
    <source>
        <dbReference type="Pfam" id="PF24661"/>
    </source>
</evidence>
<dbReference type="InterPro" id="IPR047793">
    <property type="entry name" value="LiaF_C"/>
</dbReference>
<evidence type="ECO:0000259" key="2">
    <source>
        <dbReference type="Pfam" id="PF09922"/>
    </source>
</evidence>
<dbReference type="AlphaFoldDB" id="A0A1N6GM72"/>
<dbReference type="InterPro" id="IPR056066">
    <property type="entry name" value="DUF7649"/>
</dbReference>
<keyword evidence="5" id="KW-1185">Reference proteome</keyword>
<proteinExistence type="predicted"/>
<keyword evidence="1" id="KW-0812">Transmembrane</keyword>